<gene>
    <name evidence="1" type="ORF">U0070_013919</name>
</gene>
<dbReference type="AlphaFoldDB" id="A0AAW0I0D6"/>
<organism evidence="1 2">
    <name type="scientific">Myodes glareolus</name>
    <name type="common">Bank vole</name>
    <name type="synonym">Clethrionomys glareolus</name>
    <dbReference type="NCBI Taxonomy" id="447135"/>
    <lineage>
        <taxon>Eukaryota</taxon>
        <taxon>Metazoa</taxon>
        <taxon>Chordata</taxon>
        <taxon>Craniata</taxon>
        <taxon>Vertebrata</taxon>
        <taxon>Euteleostomi</taxon>
        <taxon>Mammalia</taxon>
        <taxon>Eutheria</taxon>
        <taxon>Euarchontoglires</taxon>
        <taxon>Glires</taxon>
        <taxon>Rodentia</taxon>
        <taxon>Myomorpha</taxon>
        <taxon>Muroidea</taxon>
        <taxon>Cricetidae</taxon>
        <taxon>Arvicolinae</taxon>
        <taxon>Myodes</taxon>
    </lineage>
</organism>
<name>A0AAW0I0D6_MYOGA</name>
<dbReference type="Proteomes" id="UP001488838">
    <property type="component" value="Unassembled WGS sequence"/>
</dbReference>
<reference evidence="1 2" key="1">
    <citation type="journal article" date="2023" name="bioRxiv">
        <title>Conserved and derived expression patterns and positive selection on dental genes reveal complex evolutionary context of ever-growing rodent molars.</title>
        <authorList>
            <person name="Calamari Z.T."/>
            <person name="Song A."/>
            <person name="Cohen E."/>
            <person name="Akter M."/>
            <person name="Roy R.D."/>
            <person name="Hallikas O."/>
            <person name="Christensen M.M."/>
            <person name="Li P."/>
            <person name="Marangoni P."/>
            <person name="Jernvall J."/>
            <person name="Klein O.D."/>
        </authorList>
    </citation>
    <scope>NUCLEOTIDE SEQUENCE [LARGE SCALE GENOMIC DNA]</scope>
    <source>
        <strain evidence="1">V071</strain>
    </source>
</reference>
<proteinExistence type="predicted"/>
<keyword evidence="2" id="KW-1185">Reference proteome</keyword>
<sequence>MSPFRCRLSHGRRMQDAVAATQVIALECPAAAGLQSPRESVIKGPWSLICKSSQQSQVTAVTLEASGS</sequence>
<accession>A0AAW0I0D6</accession>
<evidence type="ECO:0000313" key="1">
    <source>
        <dbReference type="EMBL" id="KAK7807613.1"/>
    </source>
</evidence>
<evidence type="ECO:0000313" key="2">
    <source>
        <dbReference type="Proteomes" id="UP001488838"/>
    </source>
</evidence>
<protein>
    <submittedName>
        <fullName evidence="1">Uncharacterized protein</fullName>
    </submittedName>
</protein>
<dbReference type="EMBL" id="JBBHLL010000267">
    <property type="protein sequence ID" value="KAK7807613.1"/>
    <property type="molecule type" value="Genomic_DNA"/>
</dbReference>
<comment type="caution">
    <text evidence="1">The sequence shown here is derived from an EMBL/GenBank/DDBJ whole genome shotgun (WGS) entry which is preliminary data.</text>
</comment>